<dbReference type="SUPFAM" id="SSF55874">
    <property type="entry name" value="ATPase domain of HSP90 chaperone/DNA topoisomerase II/histidine kinase"/>
    <property type="match status" value="1"/>
</dbReference>
<evidence type="ECO:0000259" key="2">
    <source>
        <dbReference type="Pfam" id="PF13581"/>
    </source>
</evidence>
<dbReference type="GO" id="GO:0004674">
    <property type="term" value="F:protein serine/threonine kinase activity"/>
    <property type="evidence" value="ECO:0007669"/>
    <property type="project" value="UniProtKB-KW"/>
</dbReference>
<dbReference type="InterPro" id="IPR050267">
    <property type="entry name" value="Anti-sigma-factor_SerPK"/>
</dbReference>
<dbReference type="Proteomes" id="UP000215509">
    <property type="component" value="Unassembled WGS sequence"/>
</dbReference>
<sequence>MKLPKFKGGRRMLVSRVDLRNNLQELNRLNAFLTGLTDQMAIDEKMLFQLNLICDELITNTILYGYAPGEEGCHVIELQVSVYPDRLEIGVTDGGVPFNPLDKEAPELDLPLDERPVGGLGIHFVRQVMDELRYERIDDKNVLRLVKRRVPMEQEDQDEHFGNYP</sequence>
<dbReference type="PANTHER" id="PTHR35526:SF6">
    <property type="entry name" value="SLR1861 PROTEIN"/>
    <property type="match status" value="1"/>
</dbReference>
<evidence type="ECO:0000313" key="4">
    <source>
        <dbReference type="Proteomes" id="UP000215509"/>
    </source>
</evidence>
<comment type="caution">
    <text evidence="3">The sequence shown here is derived from an EMBL/GenBank/DDBJ whole genome shotgun (WGS) entry which is preliminary data.</text>
</comment>
<reference evidence="3 4" key="1">
    <citation type="submission" date="2017-07" db="EMBL/GenBank/DDBJ databases">
        <title>Genome sequencing and assembly of Paenibacillus rigui.</title>
        <authorList>
            <person name="Mayilraj S."/>
        </authorList>
    </citation>
    <scope>NUCLEOTIDE SEQUENCE [LARGE SCALE GENOMIC DNA]</scope>
    <source>
        <strain evidence="3 4">JCM 16352</strain>
    </source>
</reference>
<keyword evidence="3" id="KW-0808">Transferase</keyword>
<dbReference type="InterPro" id="IPR036890">
    <property type="entry name" value="HATPase_C_sf"/>
</dbReference>
<evidence type="ECO:0000313" key="3">
    <source>
        <dbReference type="EMBL" id="OXM85028.1"/>
    </source>
</evidence>
<gene>
    <name evidence="3" type="ORF">CF651_17580</name>
</gene>
<protein>
    <submittedName>
        <fullName evidence="3">Serine/threonine protein kinase</fullName>
    </submittedName>
</protein>
<accession>A0A229UNN3</accession>
<proteinExistence type="predicted"/>
<organism evidence="3 4">
    <name type="scientific">Paenibacillus rigui</name>
    <dbReference type="NCBI Taxonomy" id="554312"/>
    <lineage>
        <taxon>Bacteria</taxon>
        <taxon>Bacillati</taxon>
        <taxon>Bacillota</taxon>
        <taxon>Bacilli</taxon>
        <taxon>Bacillales</taxon>
        <taxon>Paenibacillaceae</taxon>
        <taxon>Paenibacillus</taxon>
    </lineage>
</organism>
<dbReference type="Gene3D" id="3.30.565.10">
    <property type="entry name" value="Histidine kinase-like ATPase, C-terminal domain"/>
    <property type="match status" value="1"/>
</dbReference>
<dbReference type="InterPro" id="IPR003594">
    <property type="entry name" value="HATPase_dom"/>
</dbReference>
<keyword evidence="3" id="KW-0418">Kinase</keyword>
<keyword evidence="1 3" id="KW-0723">Serine/threonine-protein kinase</keyword>
<dbReference type="PANTHER" id="PTHR35526">
    <property type="entry name" value="ANTI-SIGMA-F FACTOR RSBW-RELATED"/>
    <property type="match status" value="1"/>
</dbReference>
<dbReference type="EMBL" id="NMQW01000024">
    <property type="protein sequence ID" value="OXM85028.1"/>
    <property type="molecule type" value="Genomic_DNA"/>
</dbReference>
<dbReference type="Pfam" id="PF13581">
    <property type="entry name" value="HATPase_c_2"/>
    <property type="match status" value="1"/>
</dbReference>
<dbReference type="OrthoDB" id="9792240at2"/>
<dbReference type="AlphaFoldDB" id="A0A229UNN3"/>
<evidence type="ECO:0000256" key="1">
    <source>
        <dbReference type="ARBA" id="ARBA00022527"/>
    </source>
</evidence>
<dbReference type="CDD" id="cd16936">
    <property type="entry name" value="HATPase_RsbW-like"/>
    <property type="match status" value="1"/>
</dbReference>
<feature type="domain" description="Histidine kinase/HSP90-like ATPase" evidence="2">
    <location>
        <begin position="21"/>
        <end position="147"/>
    </location>
</feature>
<keyword evidence="4" id="KW-1185">Reference proteome</keyword>
<name>A0A229UNN3_9BACL</name>